<evidence type="ECO:0000256" key="3">
    <source>
        <dbReference type="ARBA" id="ARBA00023163"/>
    </source>
</evidence>
<sequence length="342" mass="37341">MSCIVSLACHLLDIDFQGVYAVSPLISFLLFGLLAKRQARPCEIPAPPDDSSNETPPFNQRFRNELAAFWDLPLPIIVFASCLLALTSVIVAVLVGHQPDSLSVGAHLFIAAATVTGALLIMGFTRLRLKTLDDLYVLFGLFVVFYGAVLALMFLMPVFGGASLSLRLCLVMFLWVVFAVSCAGAPFFPPLGFSLFGLFAIAPMGMRLFDYESALEALHRNSLFGPVAAGFVFLMLCGIAFAIVRAHMHDRSAIEKTGDAPSLGDSAPDAIPGEFARRMENAVLTEREREVALLAVKGYTAKRIAEELVVSEYTAKNHLSSIYRKMGVVSKQELIKLWEVSR</sequence>
<dbReference type="InterPro" id="IPR016032">
    <property type="entry name" value="Sig_transdc_resp-reg_C-effctor"/>
</dbReference>
<dbReference type="AlphaFoldDB" id="A0A6F8SHN5"/>
<accession>A0A6F8SHN5</accession>
<feature type="domain" description="HTH luxR-type" evidence="5">
    <location>
        <begin position="277"/>
        <end position="342"/>
    </location>
</feature>
<dbReference type="KEGG" id="ahat:ADCFC_02340"/>
<keyword evidence="4" id="KW-0472">Membrane</keyword>
<feature type="transmembrane region" description="Helical" evidence="4">
    <location>
        <begin position="164"/>
        <end position="184"/>
    </location>
</feature>
<dbReference type="InterPro" id="IPR000792">
    <property type="entry name" value="Tscrpt_reg_LuxR_C"/>
</dbReference>
<dbReference type="SMART" id="SM00421">
    <property type="entry name" value="HTH_LUXR"/>
    <property type="match status" value="1"/>
</dbReference>
<evidence type="ECO:0000313" key="7">
    <source>
        <dbReference type="Proteomes" id="UP000501727"/>
    </source>
</evidence>
<dbReference type="Gene3D" id="1.10.10.10">
    <property type="entry name" value="Winged helix-like DNA-binding domain superfamily/Winged helix DNA-binding domain"/>
    <property type="match status" value="1"/>
</dbReference>
<name>A0A6F8SHN5_9ACTN</name>
<dbReference type="PANTHER" id="PTHR44688:SF16">
    <property type="entry name" value="DNA-BINDING TRANSCRIPTIONAL ACTIVATOR DEVR_DOSR"/>
    <property type="match status" value="1"/>
</dbReference>
<dbReference type="Proteomes" id="UP000501727">
    <property type="component" value="Chromosome"/>
</dbReference>
<dbReference type="PROSITE" id="PS50043">
    <property type="entry name" value="HTH_LUXR_2"/>
    <property type="match status" value="1"/>
</dbReference>
<dbReference type="SUPFAM" id="SSF46894">
    <property type="entry name" value="C-terminal effector domain of the bipartite response regulators"/>
    <property type="match status" value="1"/>
</dbReference>
<evidence type="ECO:0000256" key="1">
    <source>
        <dbReference type="ARBA" id="ARBA00023015"/>
    </source>
</evidence>
<dbReference type="GO" id="GO:0003677">
    <property type="term" value="F:DNA binding"/>
    <property type="evidence" value="ECO:0007669"/>
    <property type="project" value="UniProtKB-KW"/>
</dbReference>
<keyword evidence="4" id="KW-1133">Transmembrane helix</keyword>
<keyword evidence="7" id="KW-1185">Reference proteome</keyword>
<feature type="transmembrane region" description="Helical" evidence="4">
    <location>
        <begin position="223"/>
        <end position="244"/>
    </location>
</feature>
<keyword evidence="4" id="KW-0812">Transmembrane</keyword>
<keyword evidence="1" id="KW-0805">Transcription regulation</keyword>
<reference evidence="7" key="1">
    <citation type="journal article" date="2020" name="Microbiol. Resour. Announc.">
        <title>Complete Genome Sequence of Adlercreutzia sp. Strain 8CFCBH1, a Potent Producer of Equol, Isolated from Healthy Japanese Feces.</title>
        <authorList>
            <person name="Ogata Y."/>
            <person name="Sakamoto M."/>
            <person name="Ohkuma M."/>
            <person name="Hattori M."/>
            <person name="Suda W."/>
        </authorList>
    </citation>
    <scope>NUCLEOTIDE SEQUENCE [LARGE SCALE GENOMIC DNA]</scope>
    <source>
        <strain evidence="7">8CFCBH1</strain>
    </source>
</reference>
<keyword evidence="3" id="KW-0804">Transcription</keyword>
<evidence type="ECO:0000259" key="5">
    <source>
        <dbReference type="PROSITE" id="PS50043"/>
    </source>
</evidence>
<evidence type="ECO:0000313" key="6">
    <source>
        <dbReference type="EMBL" id="BCA87615.1"/>
    </source>
</evidence>
<dbReference type="PANTHER" id="PTHR44688">
    <property type="entry name" value="DNA-BINDING TRANSCRIPTIONAL ACTIVATOR DEVR_DOSR"/>
    <property type="match status" value="1"/>
</dbReference>
<dbReference type="InterPro" id="IPR036388">
    <property type="entry name" value="WH-like_DNA-bd_sf"/>
</dbReference>
<dbReference type="CDD" id="cd06170">
    <property type="entry name" value="LuxR_C_like"/>
    <property type="match status" value="1"/>
</dbReference>
<keyword evidence="2" id="KW-0238">DNA-binding</keyword>
<feature type="transmembrane region" description="Helical" evidence="4">
    <location>
        <begin position="72"/>
        <end position="96"/>
    </location>
</feature>
<feature type="transmembrane region" description="Helical" evidence="4">
    <location>
        <begin position="191"/>
        <end position="211"/>
    </location>
</feature>
<evidence type="ECO:0000256" key="2">
    <source>
        <dbReference type="ARBA" id="ARBA00023125"/>
    </source>
</evidence>
<feature type="transmembrane region" description="Helical" evidence="4">
    <location>
        <begin position="136"/>
        <end position="158"/>
    </location>
</feature>
<dbReference type="PRINTS" id="PR00038">
    <property type="entry name" value="HTHLUXR"/>
</dbReference>
<evidence type="ECO:0000256" key="4">
    <source>
        <dbReference type="SAM" id="Phobius"/>
    </source>
</evidence>
<dbReference type="Pfam" id="PF00196">
    <property type="entry name" value="GerE"/>
    <property type="match status" value="1"/>
</dbReference>
<protein>
    <recommendedName>
        <fullName evidence="5">HTH luxR-type domain-containing protein</fullName>
    </recommendedName>
</protein>
<reference evidence="7" key="2">
    <citation type="submission" date="2020-03" db="EMBL/GenBank/DDBJ databases">
        <title>Complete Genome Sequence of Adlercreutzia sp. strain 8CFCBH1 Producing Equol, Isolated from Healthy Japanese Feces.</title>
        <authorList>
            <person name="Ogata Y."/>
            <person name="Sakamoto M."/>
            <person name="Ohkuma M."/>
            <person name="Hattori M."/>
            <person name="Suda W."/>
        </authorList>
    </citation>
    <scope>NUCLEOTIDE SEQUENCE [LARGE SCALE GENOMIC DNA]</scope>
    <source>
        <strain evidence="7">8CFCBH1</strain>
    </source>
</reference>
<feature type="transmembrane region" description="Helical" evidence="4">
    <location>
        <begin position="102"/>
        <end position="124"/>
    </location>
</feature>
<dbReference type="EMBL" id="AP022829">
    <property type="protein sequence ID" value="BCA87615.1"/>
    <property type="molecule type" value="Genomic_DNA"/>
</dbReference>
<organism evidence="6 7">
    <name type="scientific">Adlercreutzia hattorii</name>
    <dbReference type="NCBI Taxonomy" id="2707299"/>
    <lineage>
        <taxon>Bacteria</taxon>
        <taxon>Bacillati</taxon>
        <taxon>Actinomycetota</taxon>
        <taxon>Coriobacteriia</taxon>
        <taxon>Eggerthellales</taxon>
        <taxon>Eggerthellaceae</taxon>
        <taxon>Adlercreutzia</taxon>
    </lineage>
</organism>
<gene>
    <name evidence="6" type="ORF">ADCFC_01140</name>
</gene>
<dbReference type="GO" id="GO:0006355">
    <property type="term" value="P:regulation of DNA-templated transcription"/>
    <property type="evidence" value="ECO:0007669"/>
    <property type="project" value="InterPro"/>
</dbReference>
<proteinExistence type="predicted"/>
<feature type="transmembrane region" description="Helical" evidence="4">
    <location>
        <begin position="16"/>
        <end position="35"/>
    </location>
</feature>